<dbReference type="InterPro" id="IPR044668">
    <property type="entry name" value="PuuD-like"/>
</dbReference>
<dbReference type="Pfam" id="PF07722">
    <property type="entry name" value="Peptidase_C26"/>
    <property type="match status" value="1"/>
</dbReference>
<protein>
    <submittedName>
        <fullName evidence="1">Uncharacterized protein</fullName>
    </submittedName>
</protein>
<proteinExistence type="predicted"/>
<accession>A0A6J4PFW8</accession>
<dbReference type="Gene3D" id="3.40.50.880">
    <property type="match status" value="1"/>
</dbReference>
<evidence type="ECO:0000313" key="1">
    <source>
        <dbReference type="EMBL" id="CAA9409831.1"/>
    </source>
</evidence>
<dbReference type="GO" id="GO:0033969">
    <property type="term" value="F:gamma-glutamyl-gamma-aminobutyrate hydrolase activity"/>
    <property type="evidence" value="ECO:0007669"/>
    <property type="project" value="TreeGrafter"/>
</dbReference>
<dbReference type="CDD" id="cd01745">
    <property type="entry name" value="GATase1_2"/>
    <property type="match status" value="1"/>
</dbReference>
<dbReference type="GO" id="GO:0006598">
    <property type="term" value="P:polyamine catabolic process"/>
    <property type="evidence" value="ECO:0007669"/>
    <property type="project" value="TreeGrafter"/>
</dbReference>
<dbReference type="GO" id="GO:0005829">
    <property type="term" value="C:cytosol"/>
    <property type="evidence" value="ECO:0007669"/>
    <property type="project" value="TreeGrafter"/>
</dbReference>
<organism evidence="1">
    <name type="scientific">uncultured Rubrobacteraceae bacterium</name>
    <dbReference type="NCBI Taxonomy" id="349277"/>
    <lineage>
        <taxon>Bacteria</taxon>
        <taxon>Bacillati</taxon>
        <taxon>Actinomycetota</taxon>
        <taxon>Rubrobacteria</taxon>
        <taxon>Rubrobacterales</taxon>
        <taxon>Rubrobacteraceae</taxon>
        <taxon>environmental samples</taxon>
    </lineage>
</organism>
<dbReference type="EMBL" id="CADCUZ010000050">
    <property type="protein sequence ID" value="CAA9409831.1"/>
    <property type="molecule type" value="Genomic_DNA"/>
</dbReference>
<dbReference type="AlphaFoldDB" id="A0A6J4PFW8"/>
<dbReference type="PANTHER" id="PTHR43235">
    <property type="entry name" value="GLUTAMINE AMIDOTRANSFERASE PB2B2.05-RELATED"/>
    <property type="match status" value="1"/>
</dbReference>
<dbReference type="PANTHER" id="PTHR43235:SF1">
    <property type="entry name" value="GLUTAMINE AMIDOTRANSFERASE PB2B2.05-RELATED"/>
    <property type="match status" value="1"/>
</dbReference>
<dbReference type="PROSITE" id="PS51273">
    <property type="entry name" value="GATASE_TYPE_1"/>
    <property type="match status" value="1"/>
</dbReference>
<dbReference type="InterPro" id="IPR011697">
    <property type="entry name" value="Peptidase_C26"/>
</dbReference>
<dbReference type="SUPFAM" id="SSF52317">
    <property type="entry name" value="Class I glutamine amidotransferase-like"/>
    <property type="match status" value="1"/>
</dbReference>
<gene>
    <name evidence="1" type="ORF">AVDCRST_MAG55-1238</name>
</gene>
<name>A0A6J4PFW8_9ACTN</name>
<sequence length="240" mass="25603">MRRSGRRPTVGVTAATEKVSYGAWNEVPAFISPTSYASAVQRAGGRPVLLLPDPEDSEDPDGVLDIVDALIVTGGAGDVNPVLYGEEPHPETGPVQEERDAYELALVRAAIDRQMPTLGICRGMQVLNVAYGGGLEQHIPDVVGHEDHRHTPGTFADHAVDLEPGSLIARAVGAERAPVKSHHHQGVKKIGVGLAVTARADDETVEALEDPSCPFVLGVLWHPEEDEKSQLIRALVSEVS</sequence>
<reference evidence="1" key="1">
    <citation type="submission" date="2020-02" db="EMBL/GenBank/DDBJ databases">
        <authorList>
            <person name="Meier V. D."/>
        </authorList>
    </citation>
    <scope>NUCLEOTIDE SEQUENCE</scope>
    <source>
        <strain evidence="1">AVDCRST_MAG55</strain>
    </source>
</reference>
<dbReference type="InterPro" id="IPR029062">
    <property type="entry name" value="Class_I_gatase-like"/>
</dbReference>